<gene>
    <name evidence="3" type="ORF">A7U60_g8021</name>
</gene>
<feature type="compositionally biased region" description="Polar residues" evidence="1">
    <location>
        <begin position="875"/>
        <end position="884"/>
    </location>
</feature>
<evidence type="ECO:0000313" key="4">
    <source>
        <dbReference type="Proteomes" id="UP000757232"/>
    </source>
</evidence>
<dbReference type="EMBL" id="LNZH02000212">
    <property type="protein sequence ID" value="OCB85063.1"/>
    <property type="molecule type" value="Genomic_DNA"/>
</dbReference>
<protein>
    <submittedName>
        <fullName evidence="3">Uncharacterized protein</fullName>
    </submittedName>
</protein>
<feature type="compositionally biased region" description="Basic and acidic residues" evidence="1">
    <location>
        <begin position="160"/>
        <end position="171"/>
    </location>
</feature>
<comment type="caution">
    <text evidence="3">The sequence shown here is derived from an EMBL/GenBank/DDBJ whole genome shotgun (WGS) entry which is preliminary data.</text>
</comment>
<evidence type="ECO:0000256" key="1">
    <source>
        <dbReference type="SAM" id="MobiDB-lite"/>
    </source>
</evidence>
<feature type="transmembrane region" description="Helical" evidence="2">
    <location>
        <begin position="35"/>
        <end position="57"/>
    </location>
</feature>
<feature type="region of interest" description="Disordered" evidence="1">
    <location>
        <begin position="687"/>
        <end position="713"/>
    </location>
</feature>
<organism evidence="3 4">
    <name type="scientific">Sanghuangporus baumii</name>
    <name type="common">Phellinus baumii</name>
    <dbReference type="NCBI Taxonomy" id="108892"/>
    <lineage>
        <taxon>Eukaryota</taxon>
        <taxon>Fungi</taxon>
        <taxon>Dikarya</taxon>
        <taxon>Basidiomycota</taxon>
        <taxon>Agaricomycotina</taxon>
        <taxon>Agaricomycetes</taxon>
        <taxon>Hymenochaetales</taxon>
        <taxon>Hymenochaetaceae</taxon>
        <taxon>Sanghuangporus</taxon>
    </lineage>
</organism>
<feature type="region of interest" description="Disordered" evidence="1">
    <location>
        <begin position="737"/>
        <end position="965"/>
    </location>
</feature>
<keyword evidence="2" id="KW-0812">Transmembrane</keyword>
<feature type="compositionally biased region" description="Polar residues" evidence="1">
    <location>
        <begin position="140"/>
        <end position="151"/>
    </location>
</feature>
<evidence type="ECO:0000256" key="2">
    <source>
        <dbReference type="SAM" id="Phobius"/>
    </source>
</evidence>
<keyword evidence="2" id="KW-0472">Membrane</keyword>
<reference evidence="3" key="1">
    <citation type="submission" date="2016-06" db="EMBL/GenBank/DDBJ databases">
        <title>Draft Genome sequence of the fungus Inonotus baumii.</title>
        <authorList>
            <person name="Zhu H."/>
            <person name="Lin W."/>
        </authorList>
    </citation>
    <scope>NUCLEOTIDE SEQUENCE</scope>
    <source>
        <strain evidence="3">821</strain>
    </source>
</reference>
<feature type="compositionally biased region" description="Polar residues" evidence="1">
    <location>
        <begin position="849"/>
        <end position="865"/>
    </location>
</feature>
<dbReference type="Proteomes" id="UP000757232">
    <property type="component" value="Unassembled WGS sequence"/>
</dbReference>
<sequence>MVAIAFTTLSSRDPSSSTTSTTPGMDTGSESSHSLLYLVLLIFLALLAFFTISAYLIHRFLHRHKSNFKAEGPRFAIRPFLLRADASREQHEDDLEKGNRMLDSAINKSKISKPTLVSSTCEFVLSDTFMANFEVTRTDTSNEASYTRRTNPSPPVVDITDDRSNVEKDFVEPSAIPSSASGSVSHGLGKVTQASDTENLSSKEAIGSERTPGAQTDEGPANIEINYATTLQISTCESTNENRTIGENDANLKPDEEVQATRKATEITRNALGTDRPVGAQSNADSLLTSVEAGAPEIIKGEYAEDAALAGNRIDDTLENTNEQNVSEVSIVTQPPREPNGPEGARSISVLSNASTKFDAPKIVKGDDDQAAALATKEFNDLNSLQISFEENAAIHGIDSEMSYFSSDSSSSFSSEMDELSKSWEEVDKSLTSLENFVKSKTAYSMLGGLGEPNDGEDDRFDEPAMSSSFATMDLCQLVIPDSSYEESMSFDSPTFPSCGVLVKRLGTPRSRDDAKTALLRSRLDLKINPTIETIVPEPIQRLALGGGASAPEDYEPERDPRTCGSIRKEIRQWALQFSATPYRPGLSSPLASATAISGPGCASSDGMRRLSQEILRLCDFTFGISDQHSSSELLVEVLKKQYSHRFRSFEDTFVNAGSLIEDCDPFSGSPWVDSIIPSTEPLFYCPDSSPGPPEEEDVSSMIDDTGSTTTLPGERKLLSEDETCATDLLEPLQVAETASSSPLPSLSQVRRAPSPVPAKLATLSKPCNRMPTLKEEDEEASTSRPSPPVRMTISSLQSQEAPPLPPRNPARRPLSPIRIGNKTRNTERVTCSGTGEPAYRKEAPATKRSVSQTFPPSIDQNQRQQIRRGPPVVSRTSQDVSSAQPPPSKVNESLQQKNKLRPARFAHYLTPTQGSEAKRRNPSDNSIKTPKDKPKKILGIKLPDRSRKQISVPRTSRTTAPSLR</sequence>
<proteinExistence type="predicted"/>
<name>A0A9Q5HSA2_SANBA</name>
<feature type="region of interest" description="Disordered" evidence="1">
    <location>
        <begin position="7"/>
        <end position="27"/>
    </location>
</feature>
<feature type="compositionally biased region" description="Low complexity" evidence="1">
    <location>
        <begin position="173"/>
        <end position="185"/>
    </location>
</feature>
<feature type="region of interest" description="Disordered" evidence="1">
    <location>
        <begin position="318"/>
        <end position="344"/>
    </location>
</feature>
<evidence type="ECO:0000313" key="3">
    <source>
        <dbReference type="EMBL" id="OCB85063.1"/>
    </source>
</evidence>
<dbReference type="AlphaFoldDB" id="A0A9Q5HSA2"/>
<keyword evidence="4" id="KW-1185">Reference proteome</keyword>
<feature type="compositionally biased region" description="Polar residues" evidence="1">
    <location>
        <begin position="319"/>
        <end position="333"/>
    </location>
</feature>
<accession>A0A9Q5HSA2</accession>
<feature type="region of interest" description="Disordered" evidence="1">
    <location>
        <begin position="140"/>
        <end position="220"/>
    </location>
</feature>
<feature type="compositionally biased region" description="Polar residues" evidence="1">
    <location>
        <begin position="737"/>
        <end position="749"/>
    </location>
</feature>
<feature type="compositionally biased region" description="Polar residues" evidence="1">
    <location>
        <begin position="192"/>
        <end position="202"/>
    </location>
</feature>
<feature type="compositionally biased region" description="Polar residues" evidence="1">
    <location>
        <begin position="953"/>
        <end position="965"/>
    </location>
</feature>
<keyword evidence="2" id="KW-1133">Transmembrane helix</keyword>